<organism evidence="1 2">
    <name type="scientific">Anaeramoeba ignava</name>
    <name type="common">Anaerobic marine amoeba</name>
    <dbReference type="NCBI Taxonomy" id="1746090"/>
    <lineage>
        <taxon>Eukaryota</taxon>
        <taxon>Metamonada</taxon>
        <taxon>Anaeramoebidae</taxon>
        <taxon>Anaeramoeba</taxon>
    </lineage>
</organism>
<proteinExistence type="predicted"/>
<name>A0A9Q0LV29_ANAIG</name>
<keyword evidence="2" id="KW-1185">Reference proteome</keyword>
<accession>A0A9Q0LV29</accession>
<gene>
    <name evidence="1" type="ORF">M0811_14534</name>
</gene>
<reference evidence="1" key="1">
    <citation type="submission" date="2022-10" db="EMBL/GenBank/DDBJ databases">
        <title>Novel sulphate-reducing endosymbionts in the free-living metamonad Anaeramoeba.</title>
        <authorList>
            <person name="Jerlstrom-Hultqvist J."/>
            <person name="Cepicka I."/>
            <person name="Gallot-Lavallee L."/>
            <person name="Salas-Leiva D."/>
            <person name="Curtis B.A."/>
            <person name="Zahonova K."/>
            <person name="Pipaliya S."/>
            <person name="Dacks J."/>
            <person name="Roger A.J."/>
        </authorList>
    </citation>
    <scope>NUCLEOTIDE SEQUENCE</scope>
    <source>
        <strain evidence="1">BMAN</strain>
    </source>
</reference>
<comment type="caution">
    <text evidence="1">The sequence shown here is derived from an EMBL/GenBank/DDBJ whole genome shotgun (WGS) entry which is preliminary data.</text>
</comment>
<protein>
    <submittedName>
        <fullName evidence="1">Uncharacterized protein</fullName>
    </submittedName>
</protein>
<dbReference type="AlphaFoldDB" id="A0A9Q0LV29"/>
<sequence length="68" mass="8475">MESRLWEHLFIYCRFMEFRCYFISNYYREVLLFQSINIGGLIQQFLNIKTKKLPESYLEIIPKEWKCI</sequence>
<dbReference type="Proteomes" id="UP001149090">
    <property type="component" value="Unassembled WGS sequence"/>
</dbReference>
<evidence type="ECO:0000313" key="2">
    <source>
        <dbReference type="Proteomes" id="UP001149090"/>
    </source>
</evidence>
<evidence type="ECO:0000313" key="1">
    <source>
        <dbReference type="EMBL" id="KAJ5079201.1"/>
    </source>
</evidence>
<dbReference type="EMBL" id="JAPDFW010000034">
    <property type="protein sequence ID" value="KAJ5079201.1"/>
    <property type="molecule type" value="Genomic_DNA"/>
</dbReference>